<keyword evidence="7" id="KW-0479">Metal-binding</keyword>
<keyword evidence="2" id="KW-1003">Cell membrane</keyword>
<dbReference type="SUPFAM" id="SSF53649">
    <property type="entry name" value="Alkaline phosphatase-like"/>
    <property type="match status" value="1"/>
</dbReference>
<dbReference type="InterPro" id="IPR012160">
    <property type="entry name" value="LtaS-like"/>
</dbReference>
<evidence type="ECO:0000256" key="5">
    <source>
        <dbReference type="ARBA" id="ARBA00023136"/>
    </source>
</evidence>
<evidence type="ECO:0000256" key="1">
    <source>
        <dbReference type="ARBA" id="ARBA00004651"/>
    </source>
</evidence>
<evidence type="ECO:0000256" key="7">
    <source>
        <dbReference type="PIRSR" id="PIRSR005091-2"/>
    </source>
</evidence>
<comment type="subcellular location">
    <subcellularLocation>
        <location evidence="1">Cell membrane</location>
        <topology evidence="1">Multi-pass membrane protein</topology>
    </subcellularLocation>
</comment>
<feature type="domain" description="Sulfatase N-terminal" evidence="10">
    <location>
        <begin position="262"/>
        <end position="534"/>
    </location>
</feature>
<proteinExistence type="predicted"/>
<comment type="caution">
    <text evidence="11">The sequence shown here is derived from an EMBL/GenBank/DDBJ whole genome shotgun (WGS) entry which is preliminary data.</text>
</comment>
<dbReference type="HOGENOM" id="CLU_014653_3_1_10"/>
<evidence type="ECO:0000256" key="4">
    <source>
        <dbReference type="ARBA" id="ARBA00022989"/>
    </source>
</evidence>
<dbReference type="eggNOG" id="COG1368">
    <property type="taxonomic scope" value="Bacteria"/>
</dbReference>
<dbReference type="PIRSF" id="PIRSF005091">
    <property type="entry name" value="Mmb_sulf_HI1246"/>
    <property type="match status" value="1"/>
</dbReference>
<keyword evidence="7" id="KW-0464">Manganese</keyword>
<evidence type="ECO:0000259" key="10">
    <source>
        <dbReference type="Pfam" id="PF00884"/>
    </source>
</evidence>
<protein>
    <recommendedName>
        <fullName evidence="10">Sulfatase N-terminal domain-containing protein</fullName>
    </recommendedName>
</protein>
<feature type="transmembrane region" description="Helical" evidence="9">
    <location>
        <begin position="164"/>
        <end position="183"/>
    </location>
</feature>
<dbReference type="InterPro" id="IPR000917">
    <property type="entry name" value="Sulfatase_N"/>
</dbReference>
<dbReference type="PANTHER" id="PTHR47371">
    <property type="entry name" value="LIPOTEICHOIC ACID SYNTHASE"/>
    <property type="match status" value="1"/>
</dbReference>
<keyword evidence="5 9" id="KW-0472">Membrane</keyword>
<evidence type="ECO:0000256" key="3">
    <source>
        <dbReference type="ARBA" id="ARBA00022692"/>
    </source>
</evidence>
<gene>
    <name evidence="11" type="ORF">HMPREF9449_00993</name>
</gene>
<evidence type="ECO:0000256" key="8">
    <source>
        <dbReference type="PIRSR" id="PIRSR005091-3"/>
    </source>
</evidence>
<feature type="transmembrane region" description="Helical" evidence="9">
    <location>
        <begin position="79"/>
        <end position="98"/>
    </location>
</feature>
<dbReference type="Pfam" id="PF00884">
    <property type="entry name" value="Sulfatase"/>
    <property type="match status" value="1"/>
</dbReference>
<accession>H1DFF7</accession>
<keyword evidence="3 9" id="KW-0812">Transmembrane</keyword>
<feature type="transmembrane region" description="Helical" evidence="9">
    <location>
        <begin position="12"/>
        <end position="29"/>
    </location>
</feature>
<evidence type="ECO:0000313" key="12">
    <source>
        <dbReference type="Proteomes" id="UP000004892"/>
    </source>
</evidence>
<evidence type="ECO:0000256" key="9">
    <source>
        <dbReference type="SAM" id="Phobius"/>
    </source>
</evidence>
<dbReference type="Gene3D" id="3.40.720.10">
    <property type="entry name" value="Alkaline Phosphatase, subunit A"/>
    <property type="match status" value="1"/>
</dbReference>
<dbReference type="Proteomes" id="UP000004892">
    <property type="component" value="Unassembled WGS sequence"/>
</dbReference>
<feature type="transmembrane region" description="Helical" evidence="9">
    <location>
        <begin position="132"/>
        <end position="152"/>
    </location>
</feature>
<feature type="binding site" evidence="8">
    <location>
        <position position="270"/>
    </location>
    <ligand>
        <name>Mn(2+)</name>
        <dbReference type="ChEBI" id="CHEBI:29035"/>
    </ligand>
</feature>
<dbReference type="AlphaFoldDB" id="H1DFF7"/>
<reference evidence="11 12" key="1">
    <citation type="submission" date="2012-01" db="EMBL/GenBank/DDBJ databases">
        <title>The Genome Sequence of Odoribacter laneus YIT 12061.</title>
        <authorList>
            <consortium name="The Broad Institute Genome Sequencing Platform"/>
            <person name="Earl A."/>
            <person name="Ward D."/>
            <person name="Feldgarden M."/>
            <person name="Gevers D."/>
            <person name="Morotomi M."/>
            <person name="Young S.K."/>
            <person name="Zeng Q."/>
            <person name="Gargeya S."/>
            <person name="Fitzgerald M."/>
            <person name="Haas B."/>
            <person name="Abouelleil A."/>
            <person name="Alvarado L."/>
            <person name="Arachchi H.M."/>
            <person name="Berlin A."/>
            <person name="Chapman S.B."/>
            <person name="Gearin G."/>
            <person name="Goldberg J."/>
            <person name="Griggs A."/>
            <person name="Gujja S."/>
            <person name="Hansen M."/>
            <person name="Heiman D."/>
            <person name="Howarth C."/>
            <person name="Larimer J."/>
            <person name="Lui A."/>
            <person name="MacDonald P.J.P."/>
            <person name="McCowen C."/>
            <person name="Montmayeur A."/>
            <person name="Murphy C."/>
            <person name="Neiman D."/>
            <person name="Pearson M."/>
            <person name="Priest M."/>
            <person name="Roberts A."/>
            <person name="Saif S."/>
            <person name="Shea T."/>
            <person name="Sisk P."/>
            <person name="Stolte C."/>
            <person name="Sykes S."/>
            <person name="Wortman J."/>
            <person name="Nusbaum C."/>
            <person name="Birren B."/>
        </authorList>
    </citation>
    <scope>NUCLEOTIDE SEQUENCE [LARGE SCALE GENOMIC DNA]</scope>
    <source>
        <strain evidence="11 12">YIT 12061</strain>
    </source>
</reference>
<feature type="binding site" evidence="8">
    <location>
        <position position="480"/>
    </location>
    <ligand>
        <name>Mn(2+)</name>
        <dbReference type="ChEBI" id="CHEBI:29035"/>
    </ligand>
</feature>
<keyword evidence="4 9" id="KW-1133">Transmembrane helix</keyword>
<dbReference type="CDD" id="cd16015">
    <property type="entry name" value="LTA_synthase"/>
    <property type="match status" value="1"/>
</dbReference>
<dbReference type="GO" id="GO:0005886">
    <property type="term" value="C:plasma membrane"/>
    <property type="evidence" value="ECO:0007669"/>
    <property type="project" value="UniProtKB-SubCell"/>
</dbReference>
<dbReference type="RefSeq" id="WP_009136141.1">
    <property type="nucleotide sequence ID" value="NZ_JH594596.1"/>
</dbReference>
<dbReference type="InterPro" id="IPR050448">
    <property type="entry name" value="OpgB/LTA_synthase_biosynth"/>
</dbReference>
<dbReference type="GO" id="GO:0046872">
    <property type="term" value="F:metal ion binding"/>
    <property type="evidence" value="ECO:0007669"/>
    <property type="project" value="UniProtKB-KW"/>
</dbReference>
<dbReference type="EMBL" id="ADMC01000015">
    <property type="protein sequence ID" value="EHP48950.1"/>
    <property type="molecule type" value="Genomic_DNA"/>
</dbReference>
<keyword evidence="12" id="KW-1185">Reference proteome</keyword>
<feature type="active site" evidence="6">
    <location>
        <position position="310"/>
    </location>
</feature>
<name>H1DFF7_9BACT</name>
<feature type="binding site" evidence="8">
    <location>
        <position position="481"/>
    </location>
    <ligand>
        <name>Mn(2+)</name>
        <dbReference type="ChEBI" id="CHEBI:29035"/>
    </ligand>
</feature>
<evidence type="ECO:0000313" key="11">
    <source>
        <dbReference type="EMBL" id="EHP48950.1"/>
    </source>
</evidence>
<dbReference type="PANTHER" id="PTHR47371:SF3">
    <property type="entry name" value="PHOSPHOGLYCEROL TRANSFERASE I"/>
    <property type="match status" value="1"/>
</dbReference>
<dbReference type="STRING" id="742817.HMPREF9449_00993"/>
<evidence type="ECO:0000256" key="2">
    <source>
        <dbReference type="ARBA" id="ARBA00022475"/>
    </source>
</evidence>
<organism evidence="11 12">
    <name type="scientific">Odoribacter laneus YIT 12061</name>
    <dbReference type="NCBI Taxonomy" id="742817"/>
    <lineage>
        <taxon>Bacteria</taxon>
        <taxon>Pseudomonadati</taxon>
        <taxon>Bacteroidota</taxon>
        <taxon>Bacteroidia</taxon>
        <taxon>Bacteroidales</taxon>
        <taxon>Odoribacteraceae</taxon>
        <taxon>Odoribacter</taxon>
    </lineage>
</organism>
<dbReference type="GeneID" id="98068585"/>
<dbReference type="InterPro" id="IPR017850">
    <property type="entry name" value="Alkaline_phosphatase_core_sf"/>
</dbReference>
<feature type="transmembrane region" description="Helical" evidence="9">
    <location>
        <begin position="54"/>
        <end position="72"/>
    </location>
</feature>
<sequence>MRAKIWFLVKYYLFWIVLSILAKVIFLLYEKGDALQVTDYFQIFYRGLQLDFSLGGYIMMLACLITAFTPFVRESIIKSCFAVLTFILLILFWTVVVVDLELFKNWGYHIDSTPLLYIKTPKEALASLPNGWIIGLLLFLVVLIAGSYYLYYRFISRPYHYKSGSWGQVPLFLILSALMIIPVRGGFNVAPMNTSFVFFHKTSMFANQAAINPVWNFIYEVLHMNKGQKKFEYMPTGKAHEIVDTLIRQEGAYKQILKNPRPNIVFLLLESFTANAIEALGGEPGVTPHLNQLAKEGILFSHIYAVGNRSDRGMAGVISAYPSHPNFSLLKYPNKTAARPRFSKDLEANGYHTRFYYAGDINFGGFRSYVTMSFQEMVTEDDFSGKAQEERFKWGIHDEYMFERLFEDIKKAPQPFMYMAFNMSSHEPFEVPMETRITGSSEEKRFLNAIYYSDACIGDFIRKCKASGLWDNTLFILVADHGTIKIGDLQPFEPKAFHIPLLFAGGALNVQDTVISTIGSQSDIAATLLAQLGMDASGYRYSKNLLAEDIIPFAFYSYSNAMGIVSQEGISIYDLKNNTYLRGDSLALNNERLKAYLQVLDEDVN</sequence>
<feature type="binding site" evidence="7">
    <location>
        <position position="426"/>
    </location>
    <ligand>
        <name>substrate</name>
    </ligand>
</feature>
<evidence type="ECO:0000256" key="6">
    <source>
        <dbReference type="PIRSR" id="PIRSR005091-1"/>
    </source>
</evidence>
<dbReference type="PATRIC" id="fig|742817.3.peg.1052"/>